<gene>
    <name evidence="18" type="primary">speH</name>
    <name evidence="17" type="synonym">speE</name>
    <name evidence="23" type="ORF">SAMN05421739_10614</name>
</gene>
<dbReference type="EMBL" id="FOOT01000006">
    <property type="protein sequence ID" value="SFH11957.1"/>
    <property type="molecule type" value="Genomic_DNA"/>
</dbReference>
<dbReference type="InterPro" id="IPR017716">
    <property type="entry name" value="S-AdoMet_deCOase_pro-enz"/>
</dbReference>
<keyword evidence="7 18" id="KW-0068">Autocatalytic cleavage</keyword>
<evidence type="ECO:0000256" key="9">
    <source>
        <dbReference type="ARBA" id="ARBA00023115"/>
    </source>
</evidence>
<dbReference type="NCBIfam" id="NF037959">
    <property type="entry name" value="MFS_SpdSyn"/>
    <property type="match status" value="1"/>
</dbReference>
<evidence type="ECO:0000256" key="13">
    <source>
        <dbReference type="ARBA" id="ARBA00023317"/>
    </source>
</evidence>
<keyword evidence="6 18" id="KW-0210">Decarboxylase</keyword>
<proteinExistence type="inferred from homology"/>
<evidence type="ECO:0000256" key="12">
    <source>
        <dbReference type="ARBA" id="ARBA00023270"/>
    </source>
</evidence>
<comment type="cofactor">
    <cofactor evidence="18">
        <name>pyruvate</name>
        <dbReference type="ChEBI" id="CHEBI:15361"/>
    </cofactor>
    <text evidence="18">Binds 1 pyruvoyl group covalently per subunit.</text>
</comment>
<protein>
    <recommendedName>
        <fullName evidence="18">S-adenosylmethionine decarboxylase proenzyme</fullName>
        <shortName evidence="18">AdoMetDC</shortName>
        <shortName evidence="18">SAMDC</shortName>
        <ecNumber evidence="18">4.1.1.50</ecNumber>
    </recommendedName>
    <component>
        <recommendedName>
            <fullName evidence="18">S-adenosylmethionine decarboxylase beta chain</fullName>
        </recommendedName>
    </component>
    <component>
        <recommendedName>
            <fullName evidence="18">S-adenosylmethionine decarboxylase alpha chain</fullName>
        </recommendedName>
    </component>
</protein>
<dbReference type="CDD" id="cd02440">
    <property type="entry name" value="AdoMet_MTases"/>
    <property type="match status" value="1"/>
</dbReference>
<dbReference type="Pfam" id="PF02675">
    <property type="entry name" value="AdoMet_dc"/>
    <property type="match status" value="1"/>
</dbReference>
<evidence type="ECO:0000256" key="4">
    <source>
        <dbReference type="ARBA" id="ARBA00022679"/>
    </source>
</evidence>
<comment type="subunit">
    <text evidence="3 18">Heterotetramer of two alpha and two beta chains arranged as a dimer of alpha/beta heterodimers.</text>
</comment>
<dbReference type="InterPro" id="IPR016067">
    <property type="entry name" value="S-AdoMet_deCO2ase_core"/>
</dbReference>
<dbReference type="Gene3D" id="3.30.160.750">
    <property type="match status" value="1"/>
</dbReference>
<feature type="domain" description="PABS" evidence="22">
    <location>
        <begin position="145"/>
        <end position="381"/>
    </location>
</feature>
<dbReference type="Gene3D" id="3.40.50.150">
    <property type="entry name" value="Vaccinia Virus protein VP39"/>
    <property type="match status" value="1"/>
</dbReference>
<comment type="pathway">
    <text evidence="1 18">Amine and polyamine biosynthesis; S-adenosylmethioninamine biosynthesis; S-adenosylmethioninamine from S-adenosyl-L-methionine: step 1/1.</text>
</comment>
<dbReference type="HAMAP" id="MF_00198">
    <property type="entry name" value="Spermidine_synth"/>
    <property type="match status" value="1"/>
</dbReference>
<feature type="binding site" evidence="17">
    <location>
        <position position="229"/>
    </location>
    <ligand>
        <name>spermidine</name>
        <dbReference type="ChEBI" id="CHEBI:57834"/>
    </ligand>
</feature>
<evidence type="ECO:0000256" key="10">
    <source>
        <dbReference type="ARBA" id="ARBA00023145"/>
    </source>
</evidence>
<dbReference type="FunFam" id="3.30.360.110:FF:000001">
    <property type="entry name" value="S-adenosylmethionine decarboxylase proenzyme"/>
    <property type="match status" value="1"/>
</dbReference>
<keyword evidence="10 18" id="KW-0865">Zymogen</keyword>
<dbReference type="PANTHER" id="PTHR11558">
    <property type="entry name" value="SPERMIDINE/SPERMINE SYNTHASE"/>
    <property type="match status" value="1"/>
</dbReference>
<comment type="pathway">
    <text evidence="17">Amine and polyamine biosynthesis; spermidine biosynthesis; spermidine from putrescine: step 1/1.</text>
</comment>
<comment type="function">
    <text evidence="15 18">Catalyzes the decarboxylation of S-adenosylmethionine to S-adenosylmethioninamine (dcAdoMet), the propylamine donor required for the synthesis of the polyamines spermine and spermidine from the diamine putrescine.</text>
</comment>
<dbReference type="NCBIfam" id="TIGR03330">
    <property type="entry name" value="SAM_DCase_Bsu"/>
    <property type="match status" value="1"/>
</dbReference>
<dbReference type="InterPro" id="IPR037163">
    <property type="entry name" value="Spermidine_synt_N_sf"/>
</dbReference>
<feature type="active site" description="Proton donor; for catalytic activity" evidence="18">
    <location>
        <position position="83"/>
    </location>
</feature>
<dbReference type="HAMAP" id="MF_00464">
    <property type="entry name" value="AdoMetDC_1"/>
    <property type="match status" value="1"/>
</dbReference>
<feature type="site" description="Cleavage (non-hydrolytic); by autolysis" evidence="18">
    <location>
        <begin position="62"/>
        <end position="63"/>
    </location>
</feature>
<organism evidence="23 24">
    <name type="scientific">Pontibacter chinhatensis</name>
    <dbReference type="NCBI Taxonomy" id="1436961"/>
    <lineage>
        <taxon>Bacteria</taxon>
        <taxon>Pseudomonadati</taxon>
        <taxon>Bacteroidota</taxon>
        <taxon>Cytophagia</taxon>
        <taxon>Cytophagales</taxon>
        <taxon>Hymenobacteraceae</taxon>
        <taxon>Pontibacter</taxon>
    </lineage>
</organism>
<dbReference type="InterPro" id="IPR003826">
    <property type="entry name" value="AdoMetDC_fam_prok"/>
</dbReference>
<dbReference type="InterPro" id="IPR035246">
    <property type="entry name" value="Spermidine_synt_N"/>
</dbReference>
<keyword evidence="13 18" id="KW-0670">Pyruvate</keyword>
<dbReference type="Gene3D" id="2.30.140.10">
    <property type="entry name" value="Spermidine synthase, tetramerisation domain"/>
    <property type="match status" value="1"/>
</dbReference>
<evidence type="ECO:0000256" key="15">
    <source>
        <dbReference type="ARBA" id="ARBA00056215"/>
    </source>
</evidence>
<dbReference type="InterPro" id="IPR042284">
    <property type="entry name" value="AdoMetDC_N"/>
</dbReference>
<reference evidence="24" key="1">
    <citation type="submission" date="2016-10" db="EMBL/GenBank/DDBJ databases">
        <authorList>
            <person name="Varghese N."/>
            <person name="Submissions S."/>
        </authorList>
    </citation>
    <scope>NUCLEOTIDE SEQUENCE [LARGE SCALE GENOMIC DNA]</scope>
    <source>
        <strain evidence="24">LP51</strain>
    </source>
</reference>
<comment type="catalytic activity">
    <reaction evidence="17 21">
        <text>S-adenosyl 3-(methylsulfanyl)propylamine + putrescine = S-methyl-5'-thioadenosine + spermidine + H(+)</text>
        <dbReference type="Rhea" id="RHEA:12721"/>
        <dbReference type="ChEBI" id="CHEBI:15378"/>
        <dbReference type="ChEBI" id="CHEBI:17509"/>
        <dbReference type="ChEBI" id="CHEBI:57443"/>
        <dbReference type="ChEBI" id="CHEBI:57834"/>
        <dbReference type="ChEBI" id="CHEBI:326268"/>
        <dbReference type="EC" id="2.5.1.16"/>
    </reaction>
</comment>
<evidence type="ECO:0000259" key="22">
    <source>
        <dbReference type="PROSITE" id="PS51006"/>
    </source>
</evidence>
<keyword evidence="8 18" id="KW-0745">Spermidine biosynthesis</keyword>
<comment type="catalytic activity">
    <reaction evidence="14 18">
        <text>S-adenosyl-L-methionine + H(+) = S-adenosyl 3-(methylsulfanyl)propylamine + CO2</text>
        <dbReference type="Rhea" id="RHEA:15981"/>
        <dbReference type="ChEBI" id="CHEBI:15378"/>
        <dbReference type="ChEBI" id="CHEBI:16526"/>
        <dbReference type="ChEBI" id="CHEBI:57443"/>
        <dbReference type="ChEBI" id="CHEBI:59789"/>
        <dbReference type="EC" id="4.1.1.50"/>
    </reaction>
</comment>
<comment type="similarity">
    <text evidence="2 17 20">Belongs to the spermidine/spermine synthase family.</text>
</comment>
<dbReference type="InterPro" id="IPR001045">
    <property type="entry name" value="Spermi_synthase"/>
</dbReference>
<dbReference type="EC" id="4.1.1.50" evidence="18"/>
<dbReference type="NCBIfam" id="TIGR00417">
    <property type="entry name" value="speE"/>
    <property type="match status" value="1"/>
</dbReference>
<dbReference type="Pfam" id="PF17284">
    <property type="entry name" value="Spermine_synt_N"/>
    <property type="match status" value="1"/>
</dbReference>
<evidence type="ECO:0000256" key="3">
    <source>
        <dbReference type="ARBA" id="ARBA00011601"/>
    </source>
</evidence>
<dbReference type="SUPFAM" id="SSF53335">
    <property type="entry name" value="S-adenosyl-L-methionine-dependent methyltransferases"/>
    <property type="match status" value="1"/>
</dbReference>
<feature type="active site" description="Proton acceptor; for processing activity" evidence="18">
    <location>
        <position position="68"/>
    </location>
</feature>
<feature type="binding site" evidence="17">
    <location>
        <position position="306"/>
    </location>
    <ligand>
        <name>S-methyl-5'-thioadenosine</name>
        <dbReference type="ChEBI" id="CHEBI:17509"/>
    </ligand>
</feature>
<dbReference type="OrthoDB" id="9793120at2"/>
<comment type="similarity">
    <text evidence="16 18">Belongs to the prokaryotic AdoMetDC family. Type 1 subfamily.</text>
</comment>
<accession>A0A1I2XFX7</accession>
<dbReference type="PROSITE" id="PS51006">
    <property type="entry name" value="PABS_2"/>
    <property type="match status" value="1"/>
</dbReference>
<evidence type="ECO:0000256" key="1">
    <source>
        <dbReference type="ARBA" id="ARBA00004911"/>
    </source>
</evidence>
<dbReference type="InterPro" id="IPR042286">
    <property type="entry name" value="AdoMetDC_C"/>
</dbReference>
<comment type="PTM">
    <text evidence="18">Is synthesized initially as an inactive proenzyme. Formation of the active enzyme involves a self-maturation process in which the active site pyruvoyl group is generated from an internal serine residue via an autocatalytic post-translational modification. Two non-identical subunits are generated from the proenzyme in this reaction, and the pyruvate is formed at the N-terminus of the alpha chain, which is derived from the carboxyl end of the proenzyme. The post-translation cleavage follows an unusual pathway, termed non-hydrolytic serinolysis, in which the side chain hydroxyl group of the serine supplies its oxygen atom to form the C-terminus of the beta chain, while the remainder of the serine residue undergoes an oxidative deamination to produce ammonia and the pyruvoyl group blocking the N-terminus of the alpha chain.</text>
</comment>
<dbReference type="Pfam" id="PF01564">
    <property type="entry name" value="Spermine_synth"/>
    <property type="match status" value="1"/>
</dbReference>
<feature type="binding site" evidence="17">
    <location>
        <position position="205"/>
    </location>
    <ligand>
        <name>spermidine</name>
        <dbReference type="ChEBI" id="CHEBI:57834"/>
    </ligand>
</feature>
<evidence type="ECO:0000256" key="18">
    <source>
        <dbReference type="HAMAP-Rule" id="MF_00464"/>
    </source>
</evidence>
<feature type="modified residue" description="Pyruvic acid (Ser); by autocatalysis" evidence="18">
    <location>
        <position position="63"/>
    </location>
</feature>
<evidence type="ECO:0000256" key="2">
    <source>
        <dbReference type="ARBA" id="ARBA00007867"/>
    </source>
</evidence>
<evidence type="ECO:0000256" key="7">
    <source>
        <dbReference type="ARBA" id="ARBA00022813"/>
    </source>
</evidence>
<feature type="chain" id="PRO_5023459203" description="S-adenosylmethionine decarboxylase alpha chain" evidence="18">
    <location>
        <begin position="63"/>
        <end position="444"/>
    </location>
</feature>
<feature type="binding site" evidence="17">
    <location>
        <begin position="299"/>
        <end position="302"/>
    </location>
    <ligand>
        <name>spermidine</name>
        <dbReference type="ChEBI" id="CHEBI:57834"/>
    </ligand>
</feature>
<feature type="binding site" evidence="17">
    <location>
        <position position="174"/>
    </location>
    <ligand>
        <name>S-methyl-5'-thioadenosine</name>
        <dbReference type="ChEBI" id="CHEBI:17509"/>
    </ligand>
</feature>
<dbReference type="SUPFAM" id="SSF56276">
    <property type="entry name" value="S-adenosylmethionine decarboxylase"/>
    <property type="match status" value="1"/>
</dbReference>
<dbReference type="UniPathway" id="UPA00331">
    <property type="reaction ID" value="UER00451"/>
</dbReference>
<dbReference type="Proteomes" id="UP000198724">
    <property type="component" value="Unassembled WGS sequence"/>
</dbReference>
<evidence type="ECO:0000256" key="17">
    <source>
        <dbReference type="HAMAP-Rule" id="MF_00198"/>
    </source>
</evidence>
<evidence type="ECO:0000256" key="14">
    <source>
        <dbReference type="ARBA" id="ARBA00048112"/>
    </source>
</evidence>
<evidence type="ECO:0000313" key="23">
    <source>
        <dbReference type="EMBL" id="SFH11957.1"/>
    </source>
</evidence>
<keyword evidence="12 18" id="KW-0704">Schiff base</keyword>
<evidence type="ECO:0000313" key="24">
    <source>
        <dbReference type="Proteomes" id="UP000198724"/>
    </source>
</evidence>
<sequence>MNALGRHILVEFYDCSPELMNDVVHIENSMVAAAETAGATVINSTFHHFSPYGVSGVVVIQESHLAIHTWPEYGYAAVDLFTCGDSVDPWVSYNYLKEAFEAGHGSSMELRRGQLNLLKRTDFNLEQLRDVSAKPQEEPGTITRDVWFTERDENIALSLKHTGDQLYKKDSPYQRVEVYETLAYGNMLTLDGMVMCTQKDEYVYHEMITHVPMMSHTKAKRALVIGGGDGGTVRELLRYEQLEEVTLVEIDELVIEACKLHLPETAVSFDNPRLNLLVEDGIKYINECEDGRYDLIIVDSADPVGPGEGLFTAEFYSQVHRCLTPDGVMITQSESPRFNSAVFVEIYDTYKKIFGQDKVHCYLAAIPTYPTGTWSFSYSSKGSSNPLQFDREAAARFSKAQGLKYYNEEIHAAAFALPNFVKELLVSGSQEAIEAYSAEPTNEQ</sequence>
<evidence type="ECO:0000256" key="8">
    <source>
        <dbReference type="ARBA" id="ARBA00023066"/>
    </source>
</evidence>
<dbReference type="STRING" id="1436961.SAMN05421739_10614"/>
<dbReference type="InterPro" id="IPR030374">
    <property type="entry name" value="PABS"/>
</dbReference>
<dbReference type="AlphaFoldDB" id="A0A1I2XFX7"/>
<feature type="chain" id="PRO_5023459204" description="S-adenosylmethionine decarboxylase beta chain" evidence="18">
    <location>
        <begin position="1"/>
        <end position="62"/>
    </location>
</feature>
<dbReference type="Gene3D" id="3.30.360.110">
    <property type="entry name" value="S-adenosylmethionine decarboxylase domain"/>
    <property type="match status" value="1"/>
</dbReference>
<comment type="subunit">
    <text evidence="17">Homodimer or homotetramer.</text>
</comment>
<evidence type="ECO:0000256" key="19">
    <source>
        <dbReference type="PROSITE-ProRule" id="PRU00354"/>
    </source>
</evidence>
<dbReference type="RefSeq" id="WP_092103866.1">
    <property type="nucleotide sequence ID" value="NZ_FOOT01000006.1"/>
</dbReference>
<feature type="active site" description="Schiff-base intermediate with substrate; via pyruvic acid" evidence="18">
    <location>
        <position position="63"/>
    </location>
</feature>
<dbReference type="GO" id="GO:0005829">
    <property type="term" value="C:cytosol"/>
    <property type="evidence" value="ECO:0007669"/>
    <property type="project" value="TreeGrafter"/>
</dbReference>
<evidence type="ECO:0000256" key="20">
    <source>
        <dbReference type="RuleBase" id="RU003836"/>
    </source>
</evidence>
<evidence type="ECO:0000256" key="6">
    <source>
        <dbReference type="ARBA" id="ARBA00022793"/>
    </source>
</evidence>
<evidence type="ECO:0000256" key="11">
    <source>
        <dbReference type="ARBA" id="ARBA00023239"/>
    </source>
</evidence>
<keyword evidence="24" id="KW-1185">Reference proteome</keyword>
<dbReference type="InterPro" id="IPR030373">
    <property type="entry name" value="PABS_CS"/>
</dbReference>
<dbReference type="NCBIfam" id="NF002010">
    <property type="entry name" value="PRK00811.1"/>
    <property type="match status" value="1"/>
</dbReference>
<dbReference type="PANTHER" id="PTHR11558:SF11">
    <property type="entry name" value="SPERMIDINE SYNTHASE"/>
    <property type="match status" value="1"/>
</dbReference>
<feature type="active site" description="Proton acceptor" evidence="17 19">
    <location>
        <position position="299"/>
    </location>
</feature>
<keyword evidence="5 18" id="KW-0949">S-adenosyl-L-methionine</keyword>
<evidence type="ECO:0000256" key="21">
    <source>
        <dbReference type="RuleBase" id="RU003837"/>
    </source>
</evidence>
<name>A0A1I2XFX7_9BACT</name>
<dbReference type="PROSITE" id="PS01330">
    <property type="entry name" value="PABS_1"/>
    <property type="match status" value="1"/>
</dbReference>
<comment type="function">
    <text evidence="17">Catalyzes the irreversible transfer of a propylamine group from the amino donor S-adenosylmethioninamine (decarboxy-AdoMet) to putrescine (1,4-diaminobutane) to yield spermidine.</text>
</comment>
<dbReference type="UniPathway" id="UPA00248">
    <property type="reaction ID" value="UER00314"/>
</dbReference>
<keyword evidence="11 18" id="KW-0456">Lyase</keyword>
<dbReference type="GO" id="GO:0004766">
    <property type="term" value="F:spermidine synthase activity"/>
    <property type="evidence" value="ECO:0007669"/>
    <property type="project" value="UniProtKB-UniRule"/>
</dbReference>
<keyword evidence="9 18" id="KW-0620">Polyamine biosynthesis</keyword>
<dbReference type="GO" id="GO:0004014">
    <property type="term" value="F:adenosylmethionine decarboxylase activity"/>
    <property type="evidence" value="ECO:0007669"/>
    <property type="project" value="UniProtKB-UniRule"/>
</dbReference>
<feature type="binding site" evidence="17">
    <location>
        <begin position="280"/>
        <end position="281"/>
    </location>
    <ligand>
        <name>S-methyl-5'-thioadenosine</name>
        <dbReference type="ChEBI" id="CHEBI:17509"/>
    </ligand>
</feature>
<dbReference type="GO" id="GO:0008295">
    <property type="term" value="P:spermidine biosynthetic process"/>
    <property type="evidence" value="ECO:0007669"/>
    <property type="project" value="UniProtKB-UniRule"/>
</dbReference>
<keyword evidence="4 17" id="KW-0808">Transferase</keyword>
<evidence type="ECO:0000256" key="16">
    <source>
        <dbReference type="ARBA" id="ARBA00061583"/>
    </source>
</evidence>
<evidence type="ECO:0000256" key="5">
    <source>
        <dbReference type="ARBA" id="ARBA00022691"/>
    </source>
</evidence>
<feature type="binding site" evidence="17">
    <location>
        <position position="249"/>
    </location>
    <ligand>
        <name>S-methyl-5'-thioadenosine</name>
        <dbReference type="ChEBI" id="CHEBI:17509"/>
    </ligand>
</feature>
<dbReference type="InterPro" id="IPR029063">
    <property type="entry name" value="SAM-dependent_MTases_sf"/>
</dbReference>